<sequence>MLALLLLSLFGALPTLARHPLGDTLGGFFKAIYSNEGVDYFPPGVIHPNLTYTENNVVYPIGTTPLWKHAVERPVENEFNGWWNGYFDHLNQQGVSIGTLFLEGVPVIYAARIRMRGNVLIEAEVQLVKDDVEGAQGYRAVANDSWSNAMGPDFEEDVSDPTALHPMEKRLSWDKMMDLMGRYYAGGEVDTTGFYKDCYRVNNGRPSLSCATMPGVVAASRARGRGRRYAVSGFVEMDRQAVFSFATVDVDGRSWLVAESLRFNKLEKIDRIEASWTEVPYGSEAPFVQPVRPPGSEDWE</sequence>
<dbReference type="AlphaFoldDB" id="A0AA39YAP7"/>
<organism evidence="2 3">
    <name type="scientific">Cercophora newfieldiana</name>
    <dbReference type="NCBI Taxonomy" id="92897"/>
    <lineage>
        <taxon>Eukaryota</taxon>
        <taxon>Fungi</taxon>
        <taxon>Dikarya</taxon>
        <taxon>Ascomycota</taxon>
        <taxon>Pezizomycotina</taxon>
        <taxon>Sordariomycetes</taxon>
        <taxon>Sordariomycetidae</taxon>
        <taxon>Sordariales</taxon>
        <taxon>Lasiosphaeriaceae</taxon>
        <taxon>Cercophora</taxon>
    </lineage>
</organism>
<dbReference type="EMBL" id="JAULSV010000003">
    <property type="protein sequence ID" value="KAK0648012.1"/>
    <property type="molecule type" value="Genomic_DNA"/>
</dbReference>
<name>A0AA39YAP7_9PEZI</name>
<evidence type="ECO:0000313" key="3">
    <source>
        <dbReference type="Proteomes" id="UP001174936"/>
    </source>
</evidence>
<proteinExistence type="predicted"/>
<gene>
    <name evidence="2" type="ORF">B0T16DRAFT_407581</name>
</gene>
<evidence type="ECO:0008006" key="4">
    <source>
        <dbReference type="Google" id="ProtNLM"/>
    </source>
</evidence>
<reference evidence="2" key="1">
    <citation type="submission" date="2023-06" db="EMBL/GenBank/DDBJ databases">
        <title>Genome-scale phylogeny and comparative genomics of the fungal order Sordariales.</title>
        <authorList>
            <consortium name="Lawrence Berkeley National Laboratory"/>
            <person name="Hensen N."/>
            <person name="Bonometti L."/>
            <person name="Westerberg I."/>
            <person name="Brannstrom I.O."/>
            <person name="Guillou S."/>
            <person name="Cros-Aarteil S."/>
            <person name="Calhoun S."/>
            <person name="Haridas S."/>
            <person name="Kuo A."/>
            <person name="Mondo S."/>
            <person name="Pangilinan J."/>
            <person name="Riley R."/>
            <person name="Labutti K."/>
            <person name="Andreopoulos B."/>
            <person name="Lipzen A."/>
            <person name="Chen C."/>
            <person name="Yanf M."/>
            <person name="Daum C."/>
            <person name="Ng V."/>
            <person name="Clum A."/>
            <person name="Steindorff A."/>
            <person name="Ohm R."/>
            <person name="Martin F."/>
            <person name="Silar P."/>
            <person name="Natvig D."/>
            <person name="Lalanne C."/>
            <person name="Gautier V."/>
            <person name="Ament-Velasquez S.L."/>
            <person name="Kruys A."/>
            <person name="Hutchinson M.I."/>
            <person name="Powell A.J."/>
            <person name="Barry K."/>
            <person name="Miller A.N."/>
            <person name="Grigoriev I.V."/>
            <person name="Debuchy R."/>
            <person name="Gladieux P."/>
            <person name="Thoren M.H."/>
            <person name="Johannesson H."/>
        </authorList>
    </citation>
    <scope>NUCLEOTIDE SEQUENCE</scope>
    <source>
        <strain evidence="2">SMH2532-1</strain>
    </source>
</reference>
<feature type="signal peptide" evidence="1">
    <location>
        <begin position="1"/>
        <end position="17"/>
    </location>
</feature>
<dbReference type="Proteomes" id="UP001174936">
    <property type="component" value="Unassembled WGS sequence"/>
</dbReference>
<accession>A0AA39YAP7</accession>
<feature type="chain" id="PRO_5041277377" description="SnoaL-like domain-containing protein" evidence="1">
    <location>
        <begin position="18"/>
        <end position="300"/>
    </location>
</feature>
<keyword evidence="1" id="KW-0732">Signal</keyword>
<keyword evidence="3" id="KW-1185">Reference proteome</keyword>
<comment type="caution">
    <text evidence="2">The sequence shown here is derived from an EMBL/GenBank/DDBJ whole genome shotgun (WGS) entry which is preliminary data.</text>
</comment>
<evidence type="ECO:0000256" key="1">
    <source>
        <dbReference type="SAM" id="SignalP"/>
    </source>
</evidence>
<evidence type="ECO:0000313" key="2">
    <source>
        <dbReference type="EMBL" id="KAK0648012.1"/>
    </source>
</evidence>
<protein>
    <recommendedName>
        <fullName evidence="4">SnoaL-like domain-containing protein</fullName>
    </recommendedName>
</protein>